<sequence length="58" mass="6504">PFQRGGRWPPLPSADRTEVGFRSPNLEWKRRVPRGAQCSDATNPTEASRSPGESSLFY</sequence>
<evidence type="ECO:0000313" key="2">
    <source>
        <dbReference type="EMBL" id="KFZ61711.1"/>
    </source>
</evidence>
<evidence type="ECO:0000313" key="3">
    <source>
        <dbReference type="Proteomes" id="UP000053854"/>
    </source>
</evidence>
<dbReference type="AlphaFoldDB" id="A0A094N4Z7"/>
<dbReference type="PANTHER" id="PTHR46703">
    <property type="match status" value="1"/>
</dbReference>
<keyword evidence="3" id="KW-1185">Reference proteome</keyword>
<dbReference type="OrthoDB" id="8899423at2759"/>
<name>A0A094N4Z7_PODCR</name>
<organism evidence="2 3">
    <name type="scientific">Podiceps cristatus</name>
    <name type="common">Great crested grebe</name>
    <dbReference type="NCBI Taxonomy" id="345573"/>
    <lineage>
        <taxon>Eukaryota</taxon>
        <taxon>Metazoa</taxon>
        <taxon>Chordata</taxon>
        <taxon>Craniata</taxon>
        <taxon>Vertebrata</taxon>
        <taxon>Euteleostomi</taxon>
        <taxon>Archelosauria</taxon>
        <taxon>Archosauria</taxon>
        <taxon>Dinosauria</taxon>
        <taxon>Saurischia</taxon>
        <taxon>Theropoda</taxon>
        <taxon>Coelurosauria</taxon>
        <taxon>Aves</taxon>
        <taxon>Neognathae</taxon>
        <taxon>Neoaves</taxon>
        <taxon>Mirandornithes</taxon>
        <taxon>Podicipediformes</taxon>
        <taxon>Podicipedidae</taxon>
        <taxon>Podiceps</taxon>
    </lineage>
</organism>
<feature type="compositionally biased region" description="Polar residues" evidence="1">
    <location>
        <begin position="39"/>
        <end position="58"/>
    </location>
</feature>
<reference evidence="2 3" key="1">
    <citation type="submission" date="2014-04" db="EMBL/GenBank/DDBJ databases">
        <title>Genome evolution of avian class.</title>
        <authorList>
            <person name="Zhang G."/>
            <person name="Li C."/>
        </authorList>
    </citation>
    <scope>NUCLEOTIDE SEQUENCE [LARGE SCALE GENOMIC DNA]</scope>
    <source>
        <strain evidence="2">BGI_N338</strain>
    </source>
</reference>
<dbReference type="Proteomes" id="UP000053854">
    <property type="component" value="Unassembled WGS sequence"/>
</dbReference>
<dbReference type="PANTHER" id="PTHR46703:SF1">
    <property type="match status" value="1"/>
</dbReference>
<accession>A0A094N4Z7</accession>
<dbReference type="EMBL" id="KL265658">
    <property type="protein sequence ID" value="KFZ61711.1"/>
    <property type="molecule type" value="Genomic_DNA"/>
</dbReference>
<evidence type="ECO:0000256" key="1">
    <source>
        <dbReference type="SAM" id="MobiDB-lite"/>
    </source>
</evidence>
<proteinExistence type="predicted"/>
<protein>
    <submittedName>
        <fullName evidence="2">Uncharacterized protein</fullName>
    </submittedName>
</protein>
<feature type="non-terminal residue" evidence="2">
    <location>
        <position position="1"/>
    </location>
</feature>
<feature type="region of interest" description="Disordered" evidence="1">
    <location>
        <begin position="1"/>
        <end position="58"/>
    </location>
</feature>
<feature type="non-terminal residue" evidence="2">
    <location>
        <position position="58"/>
    </location>
</feature>
<gene>
    <name evidence="2" type="ORF">N338_13245</name>
</gene>